<protein>
    <submittedName>
        <fullName evidence="1">Uncharacterized protein</fullName>
    </submittedName>
</protein>
<gene>
    <name evidence="1" type="ORF">I596_138</name>
</gene>
<dbReference type="OrthoDB" id="6194710at2"/>
<name>A0A167G5L2_9GAMM</name>
<evidence type="ECO:0000313" key="1">
    <source>
        <dbReference type="EMBL" id="ANB16178.1"/>
    </source>
</evidence>
<dbReference type="AlphaFoldDB" id="A0A167G5L2"/>
<reference evidence="1 2" key="1">
    <citation type="submission" date="2016-04" db="EMBL/GenBank/DDBJ databases">
        <title>Complete genome sequence of Dokdonella koreensis DS-123T.</title>
        <authorList>
            <person name="Kim J.F."/>
            <person name="Lee H."/>
            <person name="Kwak M.-J."/>
        </authorList>
    </citation>
    <scope>NUCLEOTIDE SEQUENCE [LARGE SCALE GENOMIC DNA]</scope>
    <source>
        <strain evidence="1 2">DS-123</strain>
    </source>
</reference>
<evidence type="ECO:0000313" key="2">
    <source>
        <dbReference type="Proteomes" id="UP000076830"/>
    </source>
</evidence>
<proteinExistence type="predicted"/>
<organism evidence="1 2">
    <name type="scientific">Dokdonella koreensis DS-123</name>
    <dbReference type="NCBI Taxonomy" id="1300342"/>
    <lineage>
        <taxon>Bacteria</taxon>
        <taxon>Pseudomonadati</taxon>
        <taxon>Pseudomonadota</taxon>
        <taxon>Gammaproteobacteria</taxon>
        <taxon>Lysobacterales</taxon>
        <taxon>Rhodanobacteraceae</taxon>
        <taxon>Dokdonella</taxon>
    </lineage>
</organism>
<sequence>MPDTSLLHCAAALAIECEQAGPPVAATLDRQHAERYGDALAGDLLRLFPDVADLDLVCVGALYDQAQLLRPGWPLHAALAGLDARFGSAERPARVLAVGAHAGHFPDAALDPDTRLHGSAMLVMPWLLRGEPSRIAATGARLERELLDRGMAGADFALTLRELLGMPIRHVRHLTVFDLCALACAQYEHAGLGALWQIIETALLAPEREQVTTLPDGMRLRWRGGDGVEAEAVDDRRRFMQCAAILGAHGLTLRDA</sequence>
<dbReference type="Proteomes" id="UP000076830">
    <property type="component" value="Chromosome"/>
</dbReference>
<keyword evidence="2" id="KW-1185">Reference proteome</keyword>
<dbReference type="RefSeq" id="WP_067642728.1">
    <property type="nucleotide sequence ID" value="NZ_CP015249.1"/>
</dbReference>
<accession>A0A167G5L2</accession>
<dbReference type="KEGG" id="dko:I596_138"/>
<dbReference type="PATRIC" id="fig|1300342.3.peg.137"/>
<dbReference type="EMBL" id="CP015249">
    <property type="protein sequence ID" value="ANB16178.1"/>
    <property type="molecule type" value="Genomic_DNA"/>
</dbReference>